<protein>
    <submittedName>
        <fullName evidence="2">FKBP-type peptidylprolyl isomerase</fullName>
    </submittedName>
</protein>
<dbReference type="InterPro" id="IPR046357">
    <property type="entry name" value="PPIase_dom_sf"/>
</dbReference>
<dbReference type="EMBL" id="WOWP01000021">
    <property type="protein sequence ID" value="MUV03395.1"/>
    <property type="molecule type" value="Genomic_DNA"/>
</dbReference>
<dbReference type="SUPFAM" id="SSF54534">
    <property type="entry name" value="FKBP-like"/>
    <property type="match status" value="1"/>
</dbReference>
<dbReference type="SUPFAM" id="SSF103647">
    <property type="entry name" value="TSP type-3 repeat"/>
    <property type="match status" value="1"/>
</dbReference>
<evidence type="ECO:0000313" key="3">
    <source>
        <dbReference type="Proteomes" id="UP000433945"/>
    </source>
</evidence>
<keyword evidence="3" id="KW-1185">Reference proteome</keyword>
<dbReference type="Proteomes" id="UP000433945">
    <property type="component" value="Unassembled WGS sequence"/>
</dbReference>
<gene>
    <name evidence="2" type="ORF">GN157_06700</name>
</gene>
<evidence type="ECO:0000256" key="1">
    <source>
        <dbReference type="SAM" id="SignalP"/>
    </source>
</evidence>
<dbReference type="InterPro" id="IPR028974">
    <property type="entry name" value="TSP_type-3_rpt"/>
</dbReference>
<sequence length="299" mass="33756">MKRCLMALSLLSLAFLGSCKKDDDTSIAPPRDYGEQYVTDKADLENYLNTHYIVSVDEDFTIVIDSITEANPQTSIWEQTEYPLMNKVVTLDDVEHTLYYLVLNEGAGENPTKYDQVKVAYRGWKLDDKQFDYNPYPESFNSLFGLITGWQEIIPLFKTGIYNDIPGNPDPASFTDFGAGVMFLPSAFGYYDSAQVNIPSYSPLVFSFKLYDMNIFDSDGDGIPNRYEINPEDGDILNYDTDGDSIANYLDTDDDNDGYPTRDEITIPGTDEVYDFENIPTCSSGIKLHLDSACHQEID</sequence>
<name>A0A6N8HCU0_9FLAO</name>
<proteinExistence type="predicted"/>
<feature type="signal peptide" evidence="1">
    <location>
        <begin position="1"/>
        <end position="20"/>
    </location>
</feature>
<dbReference type="OrthoDB" id="1424215at2"/>
<keyword evidence="2" id="KW-0413">Isomerase</keyword>
<keyword evidence="1" id="KW-0732">Signal</keyword>
<dbReference type="GO" id="GO:0003755">
    <property type="term" value="F:peptidyl-prolyl cis-trans isomerase activity"/>
    <property type="evidence" value="ECO:0007669"/>
    <property type="project" value="InterPro"/>
</dbReference>
<organism evidence="2 3">
    <name type="scientific">Flavobacterium rakeshii</name>
    <dbReference type="NCBI Taxonomy" id="1038845"/>
    <lineage>
        <taxon>Bacteria</taxon>
        <taxon>Pseudomonadati</taxon>
        <taxon>Bacteroidota</taxon>
        <taxon>Flavobacteriia</taxon>
        <taxon>Flavobacteriales</taxon>
        <taxon>Flavobacteriaceae</taxon>
        <taxon>Flavobacterium</taxon>
    </lineage>
</organism>
<comment type="caution">
    <text evidence="2">The sequence shown here is derived from an EMBL/GenBank/DDBJ whole genome shotgun (WGS) entry which is preliminary data.</text>
</comment>
<dbReference type="PROSITE" id="PS51257">
    <property type="entry name" value="PROKAR_LIPOPROTEIN"/>
    <property type="match status" value="1"/>
</dbReference>
<dbReference type="AlphaFoldDB" id="A0A6N8HCU0"/>
<reference evidence="2 3" key="1">
    <citation type="submission" date="2019-12" db="EMBL/GenBank/DDBJ databases">
        <authorList>
            <person name="Sun J.-Q."/>
        </authorList>
    </citation>
    <scope>NUCLEOTIDE SEQUENCE [LARGE SCALE GENOMIC DNA]</scope>
    <source>
        <strain evidence="2 3">JCM 17928</strain>
    </source>
</reference>
<dbReference type="Gene3D" id="3.10.50.40">
    <property type="match status" value="1"/>
</dbReference>
<feature type="chain" id="PRO_5027122801" evidence="1">
    <location>
        <begin position="21"/>
        <end position="299"/>
    </location>
</feature>
<dbReference type="GO" id="GO:0005509">
    <property type="term" value="F:calcium ion binding"/>
    <property type="evidence" value="ECO:0007669"/>
    <property type="project" value="InterPro"/>
</dbReference>
<dbReference type="RefSeq" id="WP_157482357.1">
    <property type="nucleotide sequence ID" value="NZ_WOWP01000021.1"/>
</dbReference>
<evidence type="ECO:0000313" key="2">
    <source>
        <dbReference type="EMBL" id="MUV03395.1"/>
    </source>
</evidence>
<accession>A0A6N8HCU0</accession>